<evidence type="ECO:0000313" key="2">
    <source>
        <dbReference type="EMBL" id="KAL0383090.1"/>
    </source>
</evidence>
<name>A0AAW2RS66_9LAMI</name>
<feature type="compositionally biased region" description="Basic residues" evidence="1">
    <location>
        <begin position="281"/>
        <end position="290"/>
    </location>
</feature>
<feature type="region of interest" description="Disordered" evidence="1">
    <location>
        <begin position="254"/>
        <end position="290"/>
    </location>
</feature>
<reference evidence="2" key="2">
    <citation type="journal article" date="2024" name="Plant">
        <title>Genomic evolution and insights into agronomic trait innovations of Sesamum species.</title>
        <authorList>
            <person name="Miao H."/>
            <person name="Wang L."/>
            <person name="Qu L."/>
            <person name="Liu H."/>
            <person name="Sun Y."/>
            <person name="Le M."/>
            <person name="Wang Q."/>
            <person name="Wei S."/>
            <person name="Zheng Y."/>
            <person name="Lin W."/>
            <person name="Duan Y."/>
            <person name="Cao H."/>
            <person name="Xiong S."/>
            <person name="Wang X."/>
            <person name="Wei L."/>
            <person name="Li C."/>
            <person name="Ma Q."/>
            <person name="Ju M."/>
            <person name="Zhao R."/>
            <person name="Li G."/>
            <person name="Mu C."/>
            <person name="Tian Q."/>
            <person name="Mei H."/>
            <person name="Zhang T."/>
            <person name="Gao T."/>
            <person name="Zhang H."/>
        </authorList>
    </citation>
    <scope>NUCLEOTIDE SEQUENCE</scope>
    <source>
        <strain evidence="2">KEN8</strain>
    </source>
</reference>
<gene>
    <name evidence="2" type="ORF">Scaly_0596300</name>
</gene>
<dbReference type="CDD" id="cd00303">
    <property type="entry name" value="retropepsin_like"/>
    <property type="match status" value="1"/>
</dbReference>
<dbReference type="PANTHER" id="PTHR33067">
    <property type="entry name" value="RNA-DIRECTED DNA POLYMERASE-RELATED"/>
    <property type="match status" value="1"/>
</dbReference>
<organism evidence="2">
    <name type="scientific">Sesamum calycinum</name>
    <dbReference type="NCBI Taxonomy" id="2727403"/>
    <lineage>
        <taxon>Eukaryota</taxon>
        <taxon>Viridiplantae</taxon>
        <taxon>Streptophyta</taxon>
        <taxon>Embryophyta</taxon>
        <taxon>Tracheophyta</taxon>
        <taxon>Spermatophyta</taxon>
        <taxon>Magnoliopsida</taxon>
        <taxon>eudicotyledons</taxon>
        <taxon>Gunneridae</taxon>
        <taxon>Pentapetalae</taxon>
        <taxon>asterids</taxon>
        <taxon>lamiids</taxon>
        <taxon>Lamiales</taxon>
        <taxon>Pedaliaceae</taxon>
        <taxon>Sesamum</taxon>
    </lineage>
</organism>
<dbReference type="AlphaFoldDB" id="A0AAW2RS66"/>
<sequence>MLNDITSFVQLDRESLYDAWEASRICLENVLIMSYPFGDRTTEISSTAVASPTREEKQSRRYALQIHHSSRHPIPKSRCIDSKFGSAIGTIGASVNLMPYSIFEKLGMHKLTSTITTLQLVDRSIKYPRGLVEDVLVKVSKFIIPVDLIVLDMEEDKNMPLILERPSLATSRALIDVQKGQLTLRVNDEHVVFNVFKHMKYPCKNEHDISAIDRINATTTDNVHLVKCEDPKEDCIENSDGDNLQDIKEKHDEVSSFVDTKQEVNSKLQKASEDKWGQPNRMKRWRNQIN</sequence>
<dbReference type="Gene3D" id="2.40.70.10">
    <property type="entry name" value="Acid Proteases"/>
    <property type="match status" value="1"/>
</dbReference>
<proteinExistence type="predicted"/>
<accession>A0AAW2RS66</accession>
<dbReference type="InterPro" id="IPR021109">
    <property type="entry name" value="Peptidase_aspartic_dom_sf"/>
</dbReference>
<dbReference type="EMBL" id="JACGWM010000003">
    <property type="protein sequence ID" value="KAL0383090.1"/>
    <property type="molecule type" value="Genomic_DNA"/>
</dbReference>
<comment type="caution">
    <text evidence="2">The sequence shown here is derived from an EMBL/GenBank/DDBJ whole genome shotgun (WGS) entry which is preliminary data.</text>
</comment>
<evidence type="ECO:0000256" key="1">
    <source>
        <dbReference type="SAM" id="MobiDB-lite"/>
    </source>
</evidence>
<protein>
    <submittedName>
        <fullName evidence="2">Uncharacterized protein</fullName>
    </submittedName>
</protein>
<feature type="compositionally biased region" description="Basic and acidic residues" evidence="1">
    <location>
        <begin position="254"/>
        <end position="276"/>
    </location>
</feature>
<dbReference type="PANTHER" id="PTHR33067:SF9">
    <property type="entry name" value="RNA-DIRECTED DNA POLYMERASE"/>
    <property type="match status" value="1"/>
</dbReference>
<reference evidence="2" key="1">
    <citation type="submission" date="2020-06" db="EMBL/GenBank/DDBJ databases">
        <authorList>
            <person name="Li T."/>
            <person name="Hu X."/>
            <person name="Zhang T."/>
            <person name="Song X."/>
            <person name="Zhang H."/>
            <person name="Dai N."/>
            <person name="Sheng W."/>
            <person name="Hou X."/>
            <person name="Wei L."/>
        </authorList>
    </citation>
    <scope>NUCLEOTIDE SEQUENCE</scope>
    <source>
        <strain evidence="2">KEN8</strain>
        <tissue evidence="2">Leaf</tissue>
    </source>
</reference>